<dbReference type="Pfam" id="PF00005">
    <property type="entry name" value="ABC_tran"/>
    <property type="match status" value="2"/>
</dbReference>
<keyword evidence="4" id="KW-1003">Cell membrane</keyword>
<dbReference type="SUPFAM" id="SSF52540">
    <property type="entry name" value="P-loop containing nucleoside triphosphate hydrolases"/>
    <property type="match status" value="2"/>
</dbReference>
<dbReference type="PANTHER" id="PTHR43297:SF2">
    <property type="entry name" value="DIPEPTIDE TRANSPORT ATP-BINDING PROTEIN DPPD"/>
    <property type="match status" value="1"/>
</dbReference>
<evidence type="ECO:0000313" key="10">
    <source>
        <dbReference type="EMBL" id="QGS52147.1"/>
    </source>
</evidence>
<dbReference type="AlphaFoldDB" id="A0A6I6C5M2"/>
<feature type="domain" description="ABC transporter" evidence="9">
    <location>
        <begin position="9"/>
        <end position="578"/>
    </location>
</feature>
<evidence type="ECO:0000256" key="7">
    <source>
        <dbReference type="ARBA" id="ARBA00023136"/>
    </source>
</evidence>
<keyword evidence="5" id="KW-0547">Nucleotide-binding</keyword>
<keyword evidence="8" id="KW-0175">Coiled coil</keyword>
<evidence type="ECO:0000313" key="11">
    <source>
        <dbReference type="Proteomes" id="UP000424468"/>
    </source>
</evidence>
<dbReference type="InterPro" id="IPR027417">
    <property type="entry name" value="P-loop_NTPase"/>
</dbReference>
<evidence type="ECO:0000256" key="5">
    <source>
        <dbReference type="ARBA" id="ARBA00022741"/>
    </source>
</evidence>
<protein>
    <submittedName>
        <fullName evidence="10">Oligopeptide ABC transporter ATP-binding protein</fullName>
    </submittedName>
</protein>
<dbReference type="NCBIfam" id="TIGR01727">
    <property type="entry name" value="oligo_HPY"/>
    <property type="match status" value="1"/>
</dbReference>
<dbReference type="InterPro" id="IPR050388">
    <property type="entry name" value="ABC_Ni/Peptide_Import"/>
</dbReference>
<keyword evidence="7" id="KW-0472">Membrane</keyword>
<evidence type="ECO:0000256" key="3">
    <source>
        <dbReference type="ARBA" id="ARBA00022448"/>
    </source>
</evidence>
<dbReference type="Proteomes" id="UP000424468">
    <property type="component" value="Chromosome"/>
</dbReference>
<comment type="subcellular location">
    <subcellularLocation>
        <location evidence="1">Cell membrane</location>
        <topology evidence="1">Peripheral membrane protein</topology>
    </subcellularLocation>
</comment>
<dbReference type="GO" id="GO:0016887">
    <property type="term" value="F:ATP hydrolysis activity"/>
    <property type="evidence" value="ECO:0007669"/>
    <property type="project" value="InterPro"/>
</dbReference>
<dbReference type="InterPro" id="IPR013563">
    <property type="entry name" value="Oligopep_ABC_C"/>
</dbReference>
<organism evidence="10 11">
    <name type="scientific">Spiroplasma tabanidicola</name>
    <dbReference type="NCBI Taxonomy" id="324079"/>
    <lineage>
        <taxon>Bacteria</taxon>
        <taxon>Bacillati</taxon>
        <taxon>Mycoplasmatota</taxon>
        <taxon>Mollicutes</taxon>
        <taxon>Entomoplasmatales</taxon>
        <taxon>Spiroplasmataceae</taxon>
        <taxon>Spiroplasma</taxon>
    </lineage>
</organism>
<dbReference type="GO" id="GO:0015833">
    <property type="term" value="P:peptide transport"/>
    <property type="evidence" value="ECO:0007669"/>
    <property type="project" value="InterPro"/>
</dbReference>
<dbReference type="InterPro" id="IPR003593">
    <property type="entry name" value="AAA+_ATPase"/>
</dbReference>
<dbReference type="InterPro" id="IPR003439">
    <property type="entry name" value="ABC_transporter-like_ATP-bd"/>
</dbReference>
<dbReference type="Pfam" id="PF08352">
    <property type="entry name" value="oligo_HPY"/>
    <property type="match status" value="1"/>
</dbReference>
<evidence type="ECO:0000256" key="4">
    <source>
        <dbReference type="ARBA" id="ARBA00022475"/>
    </source>
</evidence>
<dbReference type="GO" id="GO:0005524">
    <property type="term" value="F:ATP binding"/>
    <property type="evidence" value="ECO:0007669"/>
    <property type="project" value="UniProtKB-KW"/>
</dbReference>
<gene>
    <name evidence="10" type="primary">oppD</name>
    <name evidence="10" type="ORF">STABA_v1c07910</name>
</gene>
<dbReference type="RefSeq" id="WP_281349596.1">
    <property type="nucleotide sequence ID" value="NZ_CP046276.1"/>
</dbReference>
<comment type="similarity">
    <text evidence="2">Belongs to the ABC transporter superfamily.</text>
</comment>
<dbReference type="PROSITE" id="PS50893">
    <property type="entry name" value="ABC_TRANSPORTER_2"/>
    <property type="match status" value="1"/>
</dbReference>
<dbReference type="Gene3D" id="3.40.50.300">
    <property type="entry name" value="P-loop containing nucleotide triphosphate hydrolases"/>
    <property type="match status" value="2"/>
</dbReference>
<dbReference type="EMBL" id="CP046276">
    <property type="protein sequence ID" value="QGS52147.1"/>
    <property type="molecule type" value="Genomic_DNA"/>
</dbReference>
<keyword evidence="3" id="KW-0813">Transport</keyword>
<keyword evidence="11" id="KW-1185">Reference proteome</keyword>
<accession>A0A6I6C5M2</accession>
<evidence type="ECO:0000256" key="8">
    <source>
        <dbReference type="SAM" id="Coils"/>
    </source>
</evidence>
<keyword evidence="6 10" id="KW-0067">ATP-binding</keyword>
<proteinExistence type="inferred from homology"/>
<feature type="coiled-coil region" evidence="8">
    <location>
        <begin position="110"/>
        <end position="152"/>
    </location>
</feature>
<dbReference type="PROSITE" id="PS00211">
    <property type="entry name" value="ABC_TRANSPORTER_1"/>
    <property type="match status" value="1"/>
</dbReference>
<sequence length="669" mass="77271">MEKSKILAIRNLEVKFQVRQRFLTAIRNISLDIYDKEVLAIVGESGSGKSVITKTFTGMLESNGYISDGSIIYSPNQESIDDKKAYFKKPINLVNFQRLIMDGSTVKNIVKINKNSIKKLKNEIKNFEKLKEEKLKATKDDLLKKIDKLRAGLNFSKSNTNSYKIGLLEEKVKEVTSKLEVIFDEDKKQKYFEDLNFKIELLKQDITKVKGISLISKILNRINVDRLLKAKEFVKTHGFEAFKNQLSILKLNTKINFINSLINNFNSYSEEKILSEIKNIEKKEFLFKEYKLNCLHNFKKEILEKELNNLQAELENINVKKEVALNDAKLNSNNLHLFSIKELDSFYRWYEHRNYHFKIEAELKSLVDDYWNEKEIDNDHFENLLTDWNRVKGIFGTFNKLKAAREIRKLRGKTIATIFQDPMTSLNPLLSVGFQITEVLRKQLGLSRREAKAEAINLLGKVGIPEPEKRYKDIPGRYSGGMRQRVVIAIALACRPKILICDEPTTALDVTIQAQILDLIRELQEEYKFTVIFITHDLGVVAKLADRIAVMYAGQIVEYGTSDEIFHDPKHPYTWALLSSLPQLSNKGEELFSISGTPPSLFNNLTGDAFAPRNNYAMEIDYLYEPPMFKVSDTHYAKTWLLDKRAPKINKPEAITNLKEKIKNQGKRD</sequence>
<evidence type="ECO:0000256" key="1">
    <source>
        <dbReference type="ARBA" id="ARBA00004202"/>
    </source>
</evidence>
<reference evidence="10 11" key="1">
    <citation type="submission" date="2019-11" db="EMBL/GenBank/DDBJ databases">
        <title>Complete genome sequence of Spiroplasma tabanidicola TAUS-1 (DSM 22603).</title>
        <authorList>
            <person name="Huang C.-T."/>
            <person name="Lin Y.-C."/>
            <person name="Kuo C.-H."/>
        </authorList>
    </citation>
    <scope>NUCLEOTIDE SEQUENCE [LARGE SCALE GENOMIC DNA]</scope>
    <source>
        <strain evidence="10 11">TAUS-1</strain>
    </source>
</reference>
<dbReference type="SMART" id="SM00382">
    <property type="entry name" value="AAA"/>
    <property type="match status" value="1"/>
</dbReference>
<evidence type="ECO:0000256" key="6">
    <source>
        <dbReference type="ARBA" id="ARBA00022840"/>
    </source>
</evidence>
<evidence type="ECO:0000256" key="2">
    <source>
        <dbReference type="ARBA" id="ARBA00005417"/>
    </source>
</evidence>
<dbReference type="KEGG" id="stab:STABA_v1c07910"/>
<feature type="coiled-coil region" evidence="8">
    <location>
        <begin position="295"/>
        <end position="327"/>
    </location>
</feature>
<dbReference type="InterPro" id="IPR017871">
    <property type="entry name" value="ABC_transporter-like_CS"/>
</dbReference>
<evidence type="ECO:0000259" key="9">
    <source>
        <dbReference type="PROSITE" id="PS50893"/>
    </source>
</evidence>
<dbReference type="CDD" id="cd03257">
    <property type="entry name" value="ABC_NikE_OppD_transporters"/>
    <property type="match status" value="1"/>
</dbReference>
<dbReference type="PANTHER" id="PTHR43297">
    <property type="entry name" value="OLIGOPEPTIDE TRANSPORT ATP-BINDING PROTEIN APPD"/>
    <property type="match status" value="1"/>
</dbReference>
<dbReference type="GO" id="GO:0005886">
    <property type="term" value="C:plasma membrane"/>
    <property type="evidence" value="ECO:0007669"/>
    <property type="project" value="UniProtKB-SubCell"/>
</dbReference>
<name>A0A6I6C5M2_9MOLU</name>